<dbReference type="HAMAP" id="MF_00372">
    <property type="entry name" value="HutI"/>
    <property type="match status" value="1"/>
</dbReference>
<dbReference type="GO" id="GO:0050480">
    <property type="term" value="F:imidazolonepropionase activity"/>
    <property type="evidence" value="ECO:0007669"/>
    <property type="project" value="UniProtKB-UniRule"/>
</dbReference>
<dbReference type="InterPro" id="IPR005920">
    <property type="entry name" value="HutI"/>
</dbReference>
<dbReference type="InterPro" id="IPR011059">
    <property type="entry name" value="Metal-dep_hydrolase_composite"/>
</dbReference>
<protein>
    <recommendedName>
        <fullName evidence="1 7">Imidazolonepropionase</fullName>
        <ecNumber evidence="1 7">3.5.2.7</ecNumber>
    </recommendedName>
    <alternativeName>
        <fullName evidence="7">Imidazolone-5-propionate hydrolase</fullName>
    </alternativeName>
</protein>
<keyword evidence="2 7" id="KW-0479">Metal-binding</keyword>
<dbReference type="GO" id="GO:0005737">
    <property type="term" value="C:cytoplasm"/>
    <property type="evidence" value="ECO:0007669"/>
    <property type="project" value="UniProtKB-SubCell"/>
</dbReference>
<organism evidence="9 10">
    <name type="scientific">Streptomyces fumanus</name>
    <dbReference type="NCBI Taxonomy" id="67302"/>
    <lineage>
        <taxon>Bacteria</taxon>
        <taxon>Bacillati</taxon>
        <taxon>Actinomycetota</taxon>
        <taxon>Actinomycetes</taxon>
        <taxon>Kitasatosporales</taxon>
        <taxon>Streptomycetaceae</taxon>
        <taxon>Streptomyces</taxon>
    </lineage>
</organism>
<dbReference type="SUPFAM" id="SSF51338">
    <property type="entry name" value="Composite domain of metallo-dependent hydrolases"/>
    <property type="match status" value="1"/>
</dbReference>
<reference evidence="9" key="2">
    <citation type="submission" date="2020-09" db="EMBL/GenBank/DDBJ databases">
        <authorList>
            <person name="Sun Q."/>
            <person name="Ohkuma M."/>
        </authorList>
    </citation>
    <scope>NUCLEOTIDE SEQUENCE</scope>
    <source>
        <strain evidence="9">JCM 4477</strain>
    </source>
</reference>
<dbReference type="FunFam" id="3.20.20.140:FF:000007">
    <property type="entry name" value="Imidazolonepropionase"/>
    <property type="match status" value="1"/>
</dbReference>
<reference evidence="9" key="1">
    <citation type="journal article" date="2014" name="Int. J. Syst. Evol. Microbiol.">
        <title>Complete genome sequence of Corynebacterium casei LMG S-19264T (=DSM 44701T), isolated from a smear-ripened cheese.</title>
        <authorList>
            <consortium name="US DOE Joint Genome Institute (JGI-PGF)"/>
            <person name="Walter F."/>
            <person name="Albersmeier A."/>
            <person name="Kalinowski J."/>
            <person name="Ruckert C."/>
        </authorList>
    </citation>
    <scope>NUCLEOTIDE SEQUENCE</scope>
    <source>
        <strain evidence="9">JCM 4477</strain>
    </source>
</reference>
<feature type="binding site" evidence="7">
    <location>
        <position position="308"/>
    </location>
    <ligand>
        <name>4-imidazolone-5-propanoate</name>
        <dbReference type="ChEBI" id="CHEBI:77893"/>
    </ligand>
</feature>
<dbReference type="Gene3D" id="3.20.20.140">
    <property type="entry name" value="Metal-dependent hydrolases"/>
    <property type="match status" value="1"/>
</dbReference>
<evidence type="ECO:0000256" key="7">
    <source>
        <dbReference type="HAMAP-Rule" id="MF_00372"/>
    </source>
</evidence>
<keyword evidence="6 7" id="KW-0408">Iron</keyword>
<evidence type="ECO:0000313" key="9">
    <source>
        <dbReference type="EMBL" id="GHF05206.1"/>
    </source>
</evidence>
<comment type="cofactor">
    <cofactor evidence="7">
        <name>Zn(2+)</name>
        <dbReference type="ChEBI" id="CHEBI:29105"/>
    </cofactor>
    <cofactor evidence="7">
        <name>Fe(3+)</name>
        <dbReference type="ChEBI" id="CHEBI:29034"/>
    </cofactor>
    <text evidence="7">Binds 1 zinc or iron ion per subunit.</text>
</comment>
<evidence type="ECO:0000256" key="3">
    <source>
        <dbReference type="ARBA" id="ARBA00022801"/>
    </source>
</evidence>
<dbReference type="Proteomes" id="UP000630718">
    <property type="component" value="Unassembled WGS sequence"/>
</dbReference>
<feature type="binding site" evidence="7">
    <location>
        <position position="81"/>
    </location>
    <ligand>
        <name>4-imidazolone-5-propanoate</name>
        <dbReference type="ChEBI" id="CHEBI:77893"/>
    </ligand>
</feature>
<feature type="binding site" evidence="7">
    <location>
        <position position="232"/>
    </location>
    <ligand>
        <name>4-imidazolone-5-propanoate</name>
        <dbReference type="ChEBI" id="CHEBI:77893"/>
    </ligand>
</feature>
<dbReference type="Pfam" id="PF01979">
    <property type="entry name" value="Amidohydro_1"/>
    <property type="match status" value="1"/>
</dbReference>
<proteinExistence type="inferred from homology"/>
<comment type="subcellular location">
    <subcellularLocation>
        <location evidence="7">Cytoplasm</location>
    </subcellularLocation>
</comment>
<comment type="caution">
    <text evidence="9">The sequence shown here is derived from an EMBL/GenBank/DDBJ whole genome shotgun (WGS) entry which is preliminary data.</text>
</comment>
<dbReference type="EMBL" id="BNBI01000006">
    <property type="protein sequence ID" value="GHF05206.1"/>
    <property type="molecule type" value="Genomic_DNA"/>
</dbReference>
<keyword evidence="10" id="KW-1185">Reference proteome</keyword>
<evidence type="ECO:0000259" key="8">
    <source>
        <dbReference type="Pfam" id="PF01979"/>
    </source>
</evidence>
<feature type="binding site" evidence="7">
    <location>
        <position position="72"/>
    </location>
    <ligand>
        <name>Fe(3+)</name>
        <dbReference type="ChEBI" id="CHEBI:29034"/>
    </ligand>
</feature>
<comment type="pathway">
    <text evidence="7">Amino-acid degradation; L-histidine degradation into L-glutamate; N-formimidoyl-L-glutamate from L-histidine: step 3/3.</text>
</comment>
<feature type="binding site" evidence="7">
    <location>
        <position position="303"/>
    </location>
    <ligand>
        <name>Zn(2+)</name>
        <dbReference type="ChEBI" id="CHEBI:29105"/>
    </ligand>
</feature>
<dbReference type="GO" id="GO:0019556">
    <property type="term" value="P:L-histidine catabolic process to glutamate and formamide"/>
    <property type="evidence" value="ECO:0007669"/>
    <property type="project" value="UniProtKB-UniRule"/>
</dbReference>
<feature type="binding site" evidence="7">
    <location>
        <position position="74"/>
    </location>
    <ligand>
        <name>Zn(2+)</name>
        <dbReference type="ChEBI" id="CHEBI:29105"/>
    </ligand>
</feature>
<dbReference type="PANTHER" id="PTHR42752">
    <property type="entry name" value="IMIDAZOLONEPROPIONASE"/>
    <property type="match status" value="1"/>
</dbReference>
<feature type="binding site" evidence="7">
    <location>
        <position position="74"/>
    </location>
    <ligand>
        <name>Fe(3+)</name>
        <dbReference type="ChEBI" id="CHEBI:29034"/>
    </ligand>
</feature>
<feature type="binding site" evidence="7">
    <location>
        <position position="72"/>
    </location>
    <ligand>
        <name>Zn(2+)</name>
        <dbReference type="ChEBI" id="CHEBI:29105"/>
    </ligand>
</feature>
<comment type="catalytic activity">
    <reaction evidence="7">
        <text>4-imidazolone-5-propanoate + H2O = N-formimidoyl-L-glutamate</text>
        <dbReference type="Rhea" id="RHEA:23660"/>
        <dbReference type="ChEBI" id="CHEBI:15377"/>
        <dbReference type="ChEBI" id="CHEBI:58928"/>
        <dbReference type="ChEBI" id="CHEBI:77893"/>
        <dbReference type="EC" id="3.5.2.7"/>
    </reaction>
</comment>
<evidence type="ECO:0000313" key="10">
    <source>
        <dbReference type="Proteomes" id="UP000630718"/>
    </source>
</evidence>
<feature type="binding site" evidence="7">
    <location>
        <position position="139"/>
    </location>
    <ligand>
        <name>N-formimidoyl-L-glutamate</name>
        <dbReference type="ChEBI" id="CHEBI:58928"/>
    </ligand>
</feature>
<dbReference type="Gene3D" id="2.30.40.10">
    <property type="entry name" value="Urease, subunit C, domain 1"/>
    <property type="match status" value="1"/>
</dbReference>
<comment type="similarity">
    <text evidence="7">Belongs to the metallo-dependent hydrolases superfamily. HutI family.</text>
</comment>
<feature type="binding site" evidence="7">
    <location>
        <position position="139"/>
    </location>
    <ligand>
        <name>4-imidazolone-5-propanoate</name>
        <dbReference type="ChEBI" id="CHEBI:77893"/>
    </ligand>
</feature>
<dbReference type="SUPFAM" id="SSF51556">
    <property type="entry name" value="Metallo-dependent hydrolases"/>
    <property type="match status" value="1"/>
</dbReference>
<dbReference type="GO" id="GO:0005506">
    <property type="term" value="F:iron ion binding"/>
    <property type="evidence" value="ECO:0007669"/>
    <property type="project" value="UniProtKB-UniRule"/>
</dbReference>
<evidence type="ECO:0000256" key="1">
    <source>
        <dbReference type="ARBA" id="ARBA00012864"/>
    </source>
</evidence>
<dbReference type="InterPro" id="IPR006680">
    <property type="entry name" value="Amidohydro-rel"/>
</dbReference>
<accession>A0A919AG58</accession>
<feature type="binding site" evidence="7">
    <location>
        <position position="303"/>
    </location>
    <ligand>
        <name>Fe(3+)</name>
        <dbReference type="ChEBI" id="CHEBI:29034"/>
    </ligand>
</feature>
<gene>
    <name evidence="7 9" type="primary">hutI</name>
    <name evidence="9" type="ORF">GCM10018772_33070</name>
</gene>
<feature type="binding site" evidence="7">
    <location>
        <position position="307"/>
    </location>
    <ligand>
        <name>N-formimidoyl-L-glutamate</name>
        <dbReference type="ChEBI" id="CHEBI:58928"/>
    </ligand>
</feature>
<keyword evidence="3 7" id="KW-0378">Hydrolase</keyword>
<dbReference type="RefSeq" id="WP_190205019.1">
    <property type="nucleotide sequence ID" value="NZ_BNBI01000006.1"/>
</dbReference>
<sequence length="391" mass="40713">MSSSTVITNIATLITNDPSLGDGSPLGAIRDAAVVIDGDRVAWTGESSKAPATDNRVDAGGRAVLPGFVDSHSHLVFAGDRTEEFNARMSGRPYHAGGIRTTVAATRAASDAELEANLARHLAEALRQGTTTLETKSGYGLTTADEARAVRLAARHTDEVTYLGAHIVAPEHADDPAGYVDLVTGEMLDACAPYARWIDVFCEEGAFDGDQARAVLTAGRKKGLHPRIHANQLSHGPGVQLAVEVDAASADHCTHLTDADVDALAGSRTVATLLPGAEFSTRAAWPDARRLLDAGVTVALSTDCNPGSSYTSSVPFCIALAVRDMGMTPDEAVWAATAGGAAALSRADIGRLTPGAYADLTLLDAPSHVHLAYRPGVPLVAGVWRRGVRAV</sequence>
<evidence type="ECO:0000256" key="5">
    <source>
        <dbReference type="ARBA" id="ARBA00022833"/>
    </source>
</evidence>
<keyword evidence="7" id="KW-0963">Cytoplasm</keyword>
<feature type="binding site" evidence="7">
    <location>
        <position position="166"/>
    </location>
    <ligand>
        <name>4-imidazolone-5-propanoate</name>
        <dbReference type="ChEBI" id="CHEBI:77893"/>
    </ligand>
</feature>
<dbReference type="GO" id="GO:0008270">
    <property type="term" value="F:zinc ion binding"/>
    <property type="evidence" value="ECO:0007669"/>
    <property type="project" value="UniProtKB-UniRule"/>
</dbReference>
<keyword evidence="5 7" id="KW-0862">Zinc</keyword>
<feature type="binding site" evidence="7">
    <location>
        <position position="305"/>
    </location>
    <ligand>
        <name>N-formimidoyl-L-glutamate</name>
        <dbReference type="ChEBI" id="CHEBI:58928"/>
    </ligand>
</feature>
<evidence type="ECO:0000256" key="2">
    <source>
        <dbReference type="ARBA" id="ARBA00022723"/>
    </source>
</evidence>
<dbReference type="InterPro" id="IPR032466">
    <property type="entry name" value="Metal_Hydrolase"/>
</dbReference>
<dbReference type="AlphaFoldDB" id="A0A919AG58"/>
<dbReference type="NCBIfam" id="TIGR01224">
    <property type="entry name" value="hutI"/>
    <property type="match status" value="1"/>
</dbReference>
<evidence type="ECO:0000256" key="6">
    <source>
        <dbReference type="ARBA" id="ARBA00023004"/>
    </source>
</evidence>
<feature type="binding site" evidence="7">
    <location>
        <position position="229"/>
    </location>
    <ligand>
        <name>Fe(3+)</name>
        <dbReference type="ChEBI" id="CHEBI:29034"/>
    </ligand>
</feature>
<dbReference type="PANTHER" id="PTHR42752:SF1">
    <property type="entry name" value="IMIDAZOLONEPROPIONASE-RELATED"/>
    <property type="match status" value="1"/>
</dbReference>
<feature type="binding site" evidence="7">
    <location>
        <position position="229"/>
    </location>
    <ligand>
        <name>Zn(2+)</name>
        <dbReference type="ChEBI" id="CHEBI:29105"/>
    </ligand>
</feature>
<name>A0A919AG58_9ACTN</name>
<evidence type="ECO:0000256" key="4">
    <source>
        <dbReference type="ARBA" id="ARBA00022808"/>
    </source>
</evidence>
<dbReference type="EC" id="3.5.2.7" evidence="1 7"/>
<comment type="function">
    <text evidence="7">Catalyzes the hydrolytic cleavage of the carbon-nitrogen bond in imidazolone-5-propanoate to yield N-formimidoyl-L-glutamate. It is the third step in the universal histidine degradation pathway.</text>
</comment>
<keyword evidence="4 7" id="KW-0369">Histidine metabolism</keyword>
<feature type="domain" description="Amidohydrolase-related" evidence="8">
    <location>
        <begin position="64"/>
        <end position="385"/>
    </location>
</feature>